<comment type="caution">
    <text evidence="10">The sequence shown here is derived from an EMBL/GenBank/DDBJ whole genome shotgun (WGS) entry which is preliminary data.</text>
</comment>
<dbReference type="GO" id="GO:0046872">
    <property type="term" value="F:metal ion binding"/>
    <property type="evidence" value="ECO:0007669"/>
    <property type="project" value="UniProtKB-KW"/>
</dbReference>
<dbReference type="InterPro" id="IPR032854">
    <property type="entry name" value="ALKBH3"/>
</dbReference>
<evidence type="ECO:0000256" key="4">
    <source>
        <dbReference type="ARBA" id="ARBA00022842"/>
    </source>
</evidence>
<protein>
    <submittedName>
        <fullName evidence="10">DNA repair protein</fullName>
    </submittedName>
</protein>
<evidence type="ECO:0000259" key="9">
    <source>
        <dbReference type="PROSITE" id="PS51471"/>
    </source>
</evidence>
<dbReference type="PANTHER" id="PTHR31212:SF4">
    <property type="entry name" value="ALPHA-KETOGLUTARATE-DEPENDENT DIOXYGENASE ALKB HOMOLOG 3"/>
    <property type="match status" value="1"/>
</dbReference>
<dbReference type="PROSITE" id="PS51471">
    <property type="entry name" value="FE2OG_OXY"/>
    <property type="match status" value="1"/>
</dbReference>
<evidence type="ECO:0000256" key="1">
    <source>
        <dbReference type="ARBA" id="ARBA00001954"/>
    </source>
</evidence>
<evidence type="ECO:0000256" key="6">
    <source>
        <dbReference type="ARBA" id="ARBA00023002"/>
    </source>
</evidence>
<dbReference type="STRING" id="1293891.TMES_04835"/>
<keyword evidence="11" id="KW-1185">Reference proteome</keyword>
<dbReference type="GO" id="GO:0016787">
    <property type="term" value="F:hydrolase activity"/>
    <property type="evidence" value="ECO:0007669"/>
    <property type="project" value="UniProtKB-ARBA"/>
</dbReference>
<keyword evidence="5" id="KW-0223">Dioxygenase</keyword>
<proteinExistence type="predicted"/>
<gene>
    <name evidence="10" type="ORF">TMES_04835</name>
</gene>
<evidence type="ECO:0000313" key="11">
    <source>
        <dbReference type="Proteomes" id="UP000193391"/>
    </source>
</evidence>
<reference evidence="10 11" key="1">
    <citation type="submission" date="2014-03" db="EMBL/GenBank/DDBJ databases">
        <title>The draft genome sequence of Thalassospira mesophila JCM 18969.</title>
        <authorList>
            <person name="Lai Q."/>
            <person name="Shao Z."/>
        </authorList>
    </citation>
    <scope>NUCLEOTIDE SEQUENCE [LARGE SCALE GENOMIC DNA]</scope>
    <source>
        <strain evidence="10 11">JCM 18969</strain>
    </source>
</reference>
<dbReference type="InterPro" id="IPR005123">
    <property type="entry name" value="Oxoglu/Fe-dep_dioxygenase_dom"/>
</dbReference>
<dbReference type="PANTHER" id="PTHR31212">
    <property type="entry name" value="ALPHA-KETOGLUTARATE-DEPENDENT DIOXYGENASE ALKB HOMOLOG 3"/>
    <property type="match status" value="1"/>
</dbReference>
<keyword evidence="4" id="KW-0460">Magnesium</keyword>
<name>A0A1Y2L2G1_9PROT</name>
<feature type="domain" description="Fe2OG dioxygenase" evidence="9">
    <location>
        <begin position="102"/>
        <end position="199"/>
    </location>
</feature>
<dbReference type="GO" id="GO:0051213">
    <property type="term" value="F:dioxygenase activity"/>
    <property type="evidence" value="ECO:0007669"/>
    <property type="project" value="UniProtKB-KW"/>
</dbReference>
<sequence length="204" mass="23309">MIRDLFADQPPQNILPCDGEAWLYRDVLPATDADRVFDRLHAALNWQQETAFIMGRDVAVPRLTSWYGEVAYRYSGVYHPAAPFPKVLVPLRQLAEEKSAHMFNTVLLNLYRDGRDSVAWHADDEDVLGENPVIASLSFGGERRFHMRHKINGERVSIDLPHNSLLVMAGPTQHHWVHQIPKTARPVAPRINLTFRQTIADRRG</sequence>
<dbReference type="AlphaFoldDB" id="A0A1Y2L2G1"/>
<dbReference type="GO" id="GO:0032451">
    <property type="term" value="F:demethylase activity"/>
    <property type="evidence" value="ECO:0007669"/>
    <property type="project" value="UniProtKB-ARBA"/>
</dbReference>
<dbReference type="OrthoDB" id="9796932at2"/>
<dbReference type="InterPro" id="IPR027450">
    <property type="entry name" value="AlkB-like"/>
</dbReference>
<evidence type="ECO:0000256" key="7">
    <source>
        <dbReference type="ARBA" id="ARBA00023004"/>
    </source>
</evidence>
<dbReference type="GO" id="GO:0016705">
    <property type="term" value="F:oxidoreductase activity, acting on paired donors, with incorporation or reduction of molecular oxygen"/>
    <property type="evidence" value="ECO:0007669"/>
    <property type="project" value="UniProtKB-ARBA"/>
</dbReference>
<dbReference type="Proteomes" id="UP000193391">
    <property type="component" value="Unassembled WGS sequence"/>
</dbReference>
<evidence type="ECO:0000256" key="8">
    <source>
        <dbReference type="ARBA" id="ARBA00023204"/>
    </source>
</evidence>
<accession>A0A1Y2L2G1</accession>
<comment type="cofactor">
    <cofactor evidence="1">
        <name>Fe(2+)</name>
        <dbReference type="ChEBI" id="CHEBI:29033"/>
    </cofactor>
</comment>
<keyword evidence="6" id="KW-0560">Oxidoreductase</keyword>
<dbReference type="GO" id="GO:0006307">
    <property type="term" value="P:DNA alkylation repair"/>
    <property type="evidence" value="ECO:0007669"/>
    <property type="project" value="InterPro"/>
</dbReference>
<keyword evidence="8" id="KW-0234">DNA repair</keyword>
<organism evidence="10 11">
    <name type="scientific">Thalassospira mesophila</name>
    <dbReference type="NCBI Taxonomy" id="1293891"/>
    <lineage>
        <taxon>Bacteria</taxon>
        <taxon>Pseudomonadati</taxon>
        <taxon>Pseudomonadota</taxon>
        <taxon>Alphaproteobacteria</taxon>
        <taxon>Rhodospirillales</taxon>
        <taxon>Thalassospiraceae</taxon>
        <taxon>Thalassospira</taxon>
    </lineage>
</organism>
<evidence type="ECO:0000256" key="2">
    <source>
        <dbReference type="ARBA" id="ARBA00022723"/>
    </source>
</evidence>
<dbReference type="InterPro" id="IPR037151">
    <property type="entry name" value="AlkB-like_sf"/>
</dbReference>
<dbReference type="EMBL" id="JFKA01000002">
    <property type="protein sequence ID" value="OSQ39394.1"/>
    <property type="molecule type" value="Genomic_DNA"/>
</dbReference>
<dbReference type="GO" id="GO:0140097">
    <property type="term" value="F:catalytic activity, acting on DNA"/>
    <property type="evidence" value="ECO:0007669"/>
    <property type="project" value="UniProtKB-ARBA"/>
</dbReference>
<keyword evidence="7" id="KW-0408">Iron</keyword>
<dbReference type="Gene3D" id="2.60.120.590">
    <property type="entry name" value="Alpha-ketoglutarate-dependent dioxygenase AlkB-like"/>
    <property type="match status" value="1"/>
</dbReference>
<dbReference type="RefSeq" id="WP_085580086.1">
    <property type="nucleotide sequence ID" value="NZ_JFKA01000002.1"/>
</dbReference>
<evidence type="ECO:0000256" key="5">
    <source>
        <dbReference type="ARBA" id="ARBA00022964"/>
    </source>
</evidence>
<evidence type="ECO:0000256" key="3">
    <source>
        <dbReference type="ARBA" id="ARBA00022763"/>
    </source>
</evidence>
<dbReference type="Pfam" id="PF13532">
    <property type="entry name" value="2OG-FeII_Oxy_2"/>
    <property type="match status" value="1"/>
</dbReference>
<evidence type="ECO:0000313" key="10">
    <source>
        <dbReference type="EMBL" id="OSQ39394.1"/>
    </source>
</evidence>
<dbReference type="SUPFAM" id="SSF51197">
    <property type="entry name" value="Clavaminate synthase-like"/>
    <property type="match status" value="1"/>
</dbReference>
<keyword evidence="3" id="KW-0227">DNA damage</keyword>
<dbReference type="FunFam" id="2.60.120.590:FF:000004">
    <property type="entry name" value="DNA oxidative demethylase ALKBH2"/>
    <property type="match status" value="1"/>
</dbReference>
<keyword evidence="2" id="KW-0479">Metal-binding</keyword>